<evidence type="ECO:0000256" key="1">
    <source>
        <dbReference type="SAM" id="Phobius"/>
    </source>
</evidence>
<feature type="transmembrane region" description="Helical" evidence="1">
    <location>
        <begin position="27"/>
        <end position="47"/>
    </location>
</feature>
<dbReference type="Pfam" id="PF07758">
    <property type="entry name" value="DUF1614"/>
    <property type="match status" value="1"/>
</dbReference>
<sequence length="275" mass="29485">MAPVTFRYIFILAGKSILERRISMTGYTIGVLLLVLVFGLVYFGLAHRVLDRLYLNDRTALALIVAMIVGSFINIPLTSGRVVTSINVGGALIPLGLAIYILYRAGSVREVGRALLGAVITAVVLFGITYITRGREAWNVYALNLLDPLYYYPLVAGFVAYLVGRSRRAAFVGAILGVLFLDIIDLIFYLRLGLLGTVAFGGAGIIDATFMAAVVAVLLAELIGEVRERMQGGPELAGHSRSLLAGLKGPSLKRTPADIDINRDGLRNEGGEGNG</sequence>
<proteinExistence type="predicted"/>
<evidence type="ECO:0000313" key="2">
    <source>
        <dbReference type="EMBL" id="GAF27110.1"/>
    </source>
</evidence>
<dbReference type="AlphaFoldDB" id="A0A0S6UHY0"/>
<feature type="transmembrane region" description="Helical" evidence="1">
    <location>
        <begin position="59"/>
        <end position="77"/>
    </location>
</feature>
<name>A0A0S6UHY0_NEOTH</name>
<keyword evidence="1" id="KW-0812">Transmembrane</keyword>
<keyword evidence="1" id="KW-1133">Transmembrane helix</keyword>
<protein>
    <submittedName>
        <fullName evidence="2">Predicted membrane protein</fullName>
    </submittedName>
</protein>
<dbReference type="Proteomes" id="UP000063718">
    <property type="component" value="Unassembled WGS sequence"/>
</dbReference>
<dbReference type="EMBL" id="DF238840">
    <property type="protein sequence ID" value="GAF27110.1"/>
    <property type="molecule type" value="Genomic_DNA"/>
</dbReference>
<organism evidence="2">
    <name type="scientific">Moorella thermoacetica Y72</name>
    <dbReference type="NCBI Taxonomy" id="1325331"/>
    <lineage>
        <taxon>Bacteria</taxon>
        <taxon>Bacillati</taxon>
        <taxon>Bacillota</taxon>
        <taxon>Clostridia</taxon>
        <taxon>Neomoorellales</taxon>
        <taxon>Neomoorellaceae</taxon>
        <taxon>Neomoorella</taxon>
    </lineage>
</organism>
<feature type="transmembrane region" description="Helical" evidence="1">
    <location>
        <begin position="83"/>
        <end position="103"/>
    </location>
</feature>
<feature type="transmembrane region" description="Helical" evidence="1">
    <location>
        <begin position="138"/>
        <end position="163"/>
    </location>
</feature>
<feature type="transmembrane region" description="Helical" evidence="1">
    <location>
        <begin position="198"/>
        <end position="220"/>
    </location>
</feature>
<accession>A0A0S6UHY0</accession>
<feature type="transmembrane region" description="Helical" evidence="1">
    <location>
        <begin position="170"/>
        <end position="192"/>
    </location>
</feature>
<keyword evidence="1" id="KW-0472">Membrane</keyword>
<dbReference type="InterPro" id="IPR011672">
    <property type="entry name" value="DUF1614"/>
</dbReference>
<feature type="transmembrane region" description="Helical" evidence="1">
    <location>
        <begin position="115"/>
        <end position="132"/>
    </location>
</feature>
<reference evidence="2" key="1">
    <citation type="journal article" date="2014" name="Gene">
        <title>Genome-guided analysis of transformation efficiency and carbon dioxide assimilation by Moorella thermoacetica Y72.</title>
        <authorList>
            <person name="Tsukahara K."/>
            <person name="Kita A."/>
            <person name="Nakashimada Y."/>
            <person name="Hoshino T."/>
            <person name="Murakami K."/>
        </authorList>
    </citation>
    <scope>NUCLEOTIDE SEQUENCE [LARGE SCALE GENOMIC DNA]</scope>
    <source>
        <strain evidence="2">Y72</strain>
    </source>
</reference>
<gene>
    <name evidence="2" type="ORF">MTY_2451</name>
</gene>